<dbReference type="PROSITE" id="PS51257">
    <property type="entry name" value="PROKAR_LIPOPROTEIN"/>
    <property type="match status" value="1"/>
</dbReference>
<name>A0ABN2PMW5_9ACTN</name>
<comment type="caution">
    <text evidence="4">The sequence shown here is derived from an EMBL/GenBank/DDBJ whole genome shotgun (WGS) entry which is preliminary data.</text>
</comment>
<evidence type="ECO:0008006" key="6">
    <source>
        <dbReference type="Google" id="ProtNLM"/>
    </source>
</evidence>
<gene>
    <name evidence="4" type="ORF">GCM10009716_34750</name>
</gene>
<dbReference type="InterPro" id="IPR043504">
    <property type="entry name" value="Peptidase_S1_PA_chymotrypsin"/>
</dbReference>
<feature type="region of interest" description="Disordered" evidence="2">
    <location>
        <begin position="31"/>
        <end position="53"/>
    </location>
</feature>
<dbReference type="Gene3D" id="2.40.10.10">
    <property type="entry name" value="Trypsin-like serine proteases"/>
    <property type="match status" value="2"/>
</dbReference>
<proteinExistence type="predicted"/>
<keyword evidence="1 3" id="KW-0732">Signal</keyword>
<feature type="compositionally biased region" description="Acidic residues" evidence="2">
    <location>
        <begin position="110"/>
        <end position="120"/>
    </location>
</feature>
<dbReference type="SUPFAM" id="SSF50494">
    <property type="entry name" value="Trypsin-like serine proteases"/>
    <property type="match status" value="1"/>
</dbReference>
<feature type="chain" id="PRO_5046098463" description="V8-like Glu-specific endopeptidase" evidence="3">
    <location>
        <begin position="31"/>
        <end position="399"/>
    </location>
</feature>
<dbReference type="InterPro" id="IPR009003">
    <property type="entry name" value="Peptidase_S1_PA"/>
</dbReference>
<dbReference type="PANTHER" id="PTHR15462:SF19">
    <property type="entry name" value="PEPTIDASE S1 DOMAIN-CONTAINING PROTEIN"/>
    <property type="match status" value="1"/>
</dbReference>
<evidence type="ECO:0000256" key="2">
    <source>
        <dbReference type="SAM" id="MobiDB-lite"/>
    </source>
</evidence>
<dbReference type="PANTHER" id="PTHR15462">
    <property type="entry name" value="SERINE PROTEASE"/>
    <property type="match status" value="1"/>
</dbReference>
<dbReference type="EMBL" id="BAAAMJ010000033">
    <property type="protein sequence ID" value="GAA1923381.1"/>
    <property type="molecule type" value="Genomic_DNA"/>
</dbReference>
<feature type="region of interest" description="Disordered" evidence="2">
    <location>
        <begin position="102"/>
        <end position="135"/>
    </location>
</feature>
<feature type="compositionally biased region" description="Low complexity" evidence="2">
    <location>
        <begin position="31"/>
        <end position="43"/>
    </location>
</feature>
<dbReference type="RefSeq" id="WP_344263406.1">
    <property type="nucleotide sequence ID" value="NZ_BAAAMJ010000033.1"/>
</dbReference>
<evidence type="ECO:0000313" key="4">
    <source>
        <dbReference type="EMBL" id="GAA1923381.1"/>
    </source>
</evidence>
<accession>A0ABN2PMW5</accession>
<evidence type="ECO:0000256" key="1">
    <source>
        <dbReference type="ARBA" id="ARBA00022729"/>
    </source>
</evidence>
<evidence type="ECO:0000256" key="3">
    <source>
        <dbReference type="SAM" id="SignalP"/>
    </source>
</evidence>
<feature type="signal peptide" evidence="3">
    <location>
        <begin position="1"/>
        <end position="30"/>
    </location>
</feature>
<sequence length="399" mass="41842">MSSISRRPRRRRAALAATAVAAVLALTATACSGDDSDSGTDSKGPGGSELDGLLDNLPFEVDVEAWKNGGWQDWDTDTWAREIGQFVNPIIEGLWDTDRMGEAEEPGQSIDEDSIEEDADAPGYADPADDRGITDTEPVPVEAEAVPTPYTDNAAPVGKVFFDTPEGHMVCSGTVVKDPKAPGASNLVATAGHCVHGGADGGWYRNIMFVPAYNNEGLTPAELETAPLEKHAPYGLYWATYVSTTDYWIDNGSDVGGHGAHGDFAVMAVEPEEGGASLEETVGNAVDISFDAPAVADLGSTTLYGFPAAAPYDGALMYRCTDVPGRLSLDAAMPVMYRAGCTMTGGSSGGPWLRTADGGSVELISVNSIGPLESTWLAGPRLDMEAKAVHDYVSAEVAQ</sequence>
<organism evidence="4 5">
    <name type="scientific">Streptomyces sodiiphilus</name>
    <dbReference type="NCBI Taxonomy" id="226217"/>
    <lineage>
        <taxon>Bacteria</taxon>
        <taxon>Bacillati</taxon>
        <taxon>Actinomycetota</taxon>
        <taxon>Actinomycetes</taxon>
        <taxon>Kitasatosporales</taxon>
        <taxon>Streptomycetaceae</taxon>
        <taxon>Streptomyces</taxon>
    </lineage>
</organism>
<keyword evidence="5" id="KW-1185">Reference proteome</keyword>
<protein>
    <recommendedName>
        <fullName evidence="6">V8-like Glu-specific endopeptidase</fullName>
    </recommendedName>
</protein>
<dbReference type="InterPro" id="IPR050966">
    <property type="entry name" value="Glutamyl_endopeptidase"/>
</dbReference>
<evidence type="ECO:0000313" key="5">
    <source>
        <dbReference type="Proteomes" id="UP001501303"/>
    </source>
</evidence>
<reference evidence="4 5" key="1">
    <citation type="journal article" date="2019" name="Int. J. Syst. Evol. Microbiol.">
        <title>The Global Catalogue of Microorganisms (GCM) 10K type strain sequencing project: providing services to taxonomists for standard genome sequencing and annotation.</title>
        <authorList>
            <consortium name="The Broad Institute Genomics Platform"/>
            <consortium name="The Broad Institute Genome Sequencing Center for Infectious Disease"/>
            <person name="Wu L."/>
            <person name="Ma J."/>
        </authorList>
    </citation>
    <scope>NUCLEOTIDE SEQUENCE [LARGE SCALE GENOMIC DNA]</scope>
    <source>
        <strain evidence="4 5">JCM 13581</strain>
    </source>
</reference>
<dbReference type="Proteomes" id="UP001501303">
    <property type="component" value="Unassembled WGS sequence"/>
</dbReference>